<name>A0A1R0H8V4_9FUNG</name>
<dbReference type="GO" id="GO:0000149">
    <property type="term" value="F:SNARE binding"/>
    <property type="evidence" value="ECO:0007669"/>
    <property type="project" value="TreeGrafter"/>
</dbReference>
<feature type="region of interest" description="Disordered" evidence="2">
    <location>
        <begin position="213"/>
        <end position="233"/>
    </location>
</feature>
<feature type="compositionally biased region" description="Basic and acidic residues" evidence="2">
    <location>
        <begin position="1"/>
        <end position="30"/>
    </location>
</feature>
<dbReference type="InterPro" id="IPR017246">
    <property type="entry name" value="Snapin"/>
</dbReference>
<comment type="caution">
    <text evidence="3">The sequence shown here is derived from an EMBL/GenBank/DDBJ whole genome shotgun (WGS) entry which is preliminary data.</text>
</comment>
<dbReference type="AlphaFoldDB" id="A0A1R0H8V4"/>
<dbReference type="PANTHER" id="PTHR31305">
    <property type="entry name" value="SNARE-ASSOCIATED PROTEIN SNAPIN"/>
    <property type="match status" value="1"/>
</dbReference>
<protein>
    <submittedName>
        <fullName evidence="3">Uncharacterized protein</fullName>
    </submittedName>
</protein>
<feature type="compositionally biased region" description="Polar residues" evidence="2">
    <location>
        <begin position="385"/>
        <end position="406"/>
    </location>
</feature>
<dbReference type="GO" id="GO:0006886">
    <property type="term" value="P:intracellular protein transport"/>
    <property type="evidence" value="ECO:0007669"/>
    <property type="project" value="InterPro"/>
</dbReference>
<organism evidence="3 4">
    <name type="scientific">Smittium mucronatum</name>
    <dbReference type="NCBI Taxonomy" id="133383"/>
    <lineage>
        <taxon>Eukaryota</taxon>
        <taxon>Fungi</taxon>
        <taxon>Fungi incertae sedis</taxon>
        <taxon>Zoopagomycota</taxon>
        <taxon>Kickxellomycotina</taxon>
        <taxon>Harpellomycetes</taxon>
        <taxon>Harpellales</taxon>
        <taxon>Legeriomycetaceae</taxon>
        <taxon>Smittium</taxon>
    </lineage>
</organism>
<accession>A0A1R0H8V4</accession>
<reference evidence="3 4" key="1">
    <citation type="journal article" date="2016" name="Mol. Biol. Evol.">
        <title>Genome-Wide Survey of Gut Fungi (Harpellales) Reveals the First Horizontally Transferred Ubiquitin Gene from a Mosquito Host.</title>
        <authorList>
            <person name="Wang Y."/>
            <person name="White M.M."/>
            <person name="Kvist S."/>
            <person name="Moncalvo J.M."/>
        </authorList>
    </citation>
    <scope>NUCLEOTIDE SEQUENCE [LARGE SCALE GENOMIC DNA]</scope>
    <source>
        <strain evidence="3 4">ALG-7-W6</strain>
    </source>
</reference>
<feature type="region of interest" description="Disordered" evidence="2">
    <location>
        <begin position="1"/>
        <end position="43"/>
    </location>
</feature>
<keyword evidence="4" id="KW-1185">Reference proteome</keyword>
<dbReference type="GO" id="GO:0099078">
    <property type="term" value="C:BORC complex"/>
    <property type="evidence" value="ECO:0007669"/>
    <property type="project" value="TreeGrafter"/>
</dbReference>
<keyword evidence="1" id="KW-0175">Coiled coil</keyword>
<sequence length="519" mass="58010">MRQEPVSEKDDFSPYEDSLKSHSKGVEKIPEGGNLSGNIKESKKPEIKHVKISGENVTLNSSEINSKNLSVYNINPNEVPEYMNTKFDYSNVLNENEGMDQKNTSLSSERNFNDTTPKTSNFDEDKLAFSIMDIIEPAILIINDRLERVQLSQSELETSLDQVNEQLNLYCEWISPDEVTRPDSLNIFNYSNNLMTSTANMSISGSIGSQAELSNVPSSSNIKERLDSETKTSSVSADAIRDFSRPNLSNFVLSGYPEASSSNVSMENMYEHTKDSVNNSPQLLPTPFFNQTASHYANVEYPRNITSTDEFLPQTPVPDSDIVSIKSIGDLKSPLNLIFGSKQNSNTSKNTRHLYPSAYQSSRAEYNHVSYNEHSVSDPYLPRKPSSTTSNISAMTSTPTSNNYRTGEKFSASQQLIGLKNNRKSTIGSNISAFGPNIDYDRSDPDITRDVGSSRQYIKEHPFGGNSQHMLKVEQVSSQLDSTRKRLASVNNTLKLIQKRLQRISTLAQTKIAQKRLLI</sequence>
<dbReference type="GO" id="GO:0031083">
    <property type="term" value="C:BLOC-1 complex"/>
    <property type="evidence" value="ECO:0007669"/>
    <property type="project" value="InterPro"/>
</dbReference>
<gene>
    <name evidence="3" type="ORF">AYI68_g218</name>
</gene>
<evidence type="ECO:0000313" key="3">
    <source>
        <dbReference type="EMBL" id="OLY85589.1"/>
    </source>
</evidence>
<dbReference type="PANTHER" id="PTHR31305:SF2">
    <property type="entry name" value="SNARE-ASSOCIATED PROTEIN SNAPIN"/>
    <property type="match status" value="1"/>
</dbReference>
<feature type="region of interest" description="Disordered" evidence="2">
    <location>
        <begin position="374"/>
        <end position="406"/>
    </location>
</feature>
<dbReference type="GO" id="GO:0032418">
    <property type="term" value="P:lysosome localization"/>
    <property type="evidence" value="ECO:0007669"/>
    <property type="project" value="TreeGrafter"/>
</dbReference>
<feature type="coiled-coil region" evidence="1">
    <location>
        <begin position="473"/>
        <end position="500"/>
    </location>
</feature>
<dbReference type="OrthoDB" id="5579305at2759"/>
<evidence type="ECO:0000256" key="2">
    <source>
        <dbReference type="SAM" id="MobiDB-lite"/>
    </source>
</evidence>
<dbReference type="EMBL" id="LSSL01000066">
    <property type="protein sequence ID" value="OLY85589.1"/>
    <property type="molecule type" value="Genomic_DNA"/>
</dbReference>
<evidence type="ECO:0000256" key="1">
    <source>
        <dbReference type="SAM" id="Coils"/>
    </source>
</evidence>
<dbReference type="Proteomes" id="UP000187455">
    <property type="component" value="Unassembled WGS sequence"/>
</dbReference>
<proteinExistence type="predicted"/>
<evidence type="ECO:0000313" key="4">
    <source>
        <dbReference type="Proteomes" id="UP000187455"/>
    </source>
</evidence>